<evidence type="ECO:0000313" key="1">
    <source>
        <dbReference type="EMBL" id="CCA21540.1"/>
    </source>
</evidence>
<dbReference type="EMBL" id="FR824171">
    <property type="protein sequence ID" value="CCA21540.1"/>
    <property type="molecule type" value="Genomic_DNA"/>
</dbReference>
<proteinExistence type="predicted"/>
<organism evidence="1">
    <name type="scientific">Albugo laibachii Nc14</name>
    <dbReference type="NCBI Taxonomy" id="890382"/>
    <lineage>
        <taxon>Eukaryota</taxon>
        <taxon>Sar</taxon>
        <taxon>Stramenopiles</taxon>
        <taxon>Oomycota</taxon>
        <taxon>Peronosporomycetes</taxon>
        <taxon>Albuginales</taxon>
        <taxon>Albuginaceae</taxon>
        <taxon>Albugo</taxon>
    </lineage>
</organism>
<reference evidence="1" key="1">
    <citation type="journal article" date="2011" name="PLoS Biol.">
        <title>Gene gain and loss during evolution of obligate parasitism in the white rust pathogen of Arabidopsis thaliana.</title>
        <authorList>
            <person name="Kemen E."/>
            <person name="Gardiner A."/>
            <person name="Schultz-Larsen T."/>
            <person name="Kemen A.C."/>
            <person name="Balmuth A.L."/>
            <person name="Robert-Seilaniantz A."/>
            <person name="Bailey K."/>
            <person name="Holub E."/>
            <person name="Studholme D.J."/>
            <person name="Maclean D."/>
            <person name="Jones J.D."/>
        </authorList>
    </citation>
    <scope>NUCLEOTIDE SEQUENCE</scope>
</reference>
<dbReference type="HOGENOM" id="CLU_001650_6_3_1"/>
<name>F0WJT8_9STRA</name>
<gene>
    <name evidence="1" type="primary">AlNc14C126G6808</name>
    <name evidence="1" type="ORF">ALNC14_076830</name>
</gene>
<accession>F0WJT8</accession>
<dbReference type="PANTHER" id="PTHR11439:SF440">
    <property type="entry name" value="INTEGRASE CATALYTIC DOMAIN-CONTAINING PROTEIN"/>
    <property type="match status" value="1"/>
</dbReference>
<sequence length="179" mass="20353">MVFERDQDMKLRIGVAVNGRAGICLLSWIDSDFAADKVDRNFVKGGVVTMDGAFVQWICKKQTGVSLSTMEAESEFISSSDVVRELKVLRELLSEIGFQVEEPMKMLMDNQASIKQLELEGSKSSAKHVDVRMKFACKYAKKRIVKPELVESRFMKAEILTKVLLVTRMAELRNRFHSQ</sequence>
<dbReference type="PANTHER" id="PTHR11439">
    <property type="entry name" value="GAG-POL-RELATED RETROTRANSPOSON"/>
    <property type="match status" value="1"/>
</dbReference>
<dbReference type="CDD" id="cd09272">
    <property type="entry name" value="RNase_HI_RT_Ty1"/>
    <property type="match status" value="1"/>
</dbReference>
<dbReference type="AlphaFoldDB" id="F0WJT8"/>
<reference evidence="1" key="2">
    <citation type="submission" date="2011-02" db="EMBL/GenBank/DDBJ databases">
        <authorList>
            <person name="MacLean D."/>
        </authorList>
    </citation>
    <scope>NUCLEOTIDE SEQUENCE</scope>
</reference>
<protein>
    <submittedName>
        <fullName evidence="1">PREDICTED: similar to retrotransposon protein putati</fullName>
    </submittedName>
</protein>